<gene>
    <name evidence="1" type="ORF">SAMN04488103_104119</name>
</gene>
<dbReference type="EMBL" id="FOCE01000004">
    <property type="protein sequence ID" value="SEN29266.1"/>
    <property type="molecule type" value="Genomic_DNA"/>
</dbReference>
<keyword evidence="2" id="KW-1185">Reference proteome</keyword>
<dbReference type="RefSeq" id="WP_091300552.1">
    <property type="nucleotide sequence ID" value="NZ_FOCE01000004.1"/>
</dbReference>
<organism evidence="1 2">
    <name type="scientific">Gemmobacter aquatilis</name>
    <dbReference type="NCBI Taxonomy" id="933059"/>
    <lineage>
        <taxon>Bacteria</taxon>
        <taxon>Pseudomonadati</taxon>
        <taxon>Pseudomonadota</taxon>
        <taxon>Alphaproteobacteria</taxon>
        <taxon>Rhodobacterales</taxon>
        <taxon>Paracoccaceae</taxon>
        <taxon>Gemmobacter</taxon>
    </lineage>
</organism>
<dbReference type="AlphaFoldDB" id="A0A1H8FCF0"/>
<sequence>MPNPVPAAAIGLPSARLHEIHDCLALALDATESPDGYPQPLREARSYMRAALRQTERLMGDRA</sequence>
<name>A0A1H8FCF0_9RHOB</name>
<reference evidence="1 2" key="1">
    <citation type="submission" date="2016-10" db="EMBL/GenBank/DDBJ databases">
        <authorList>
            <person name="de Groot N.N."/>
        </authorList>
    </citation>
    <scope>NUCLEOTIDE SEQUENCE [LARGE SCALE GENOMIC DNA]</scope>
    <source>
        <strain evidence="1 2">DSM 3857</strain>
    </source>
</reference>
<proteinExistence type="predicted"/>
<evidence type="ECO:0000313" key="1">
    <source>
        <dbReference type="EMBL" id="SEN29266.1"/>
    </source>
</evidence>
<dbReference type="Proteomes" id="UP000198761">
    <property type="component" value="Unassembled WGS sequence"/>
</dbReference>
<dbReference type="STRING" id="933059.SAMN04488103_104119"/>
<evidence type="ECO:0000313" key="2">
    <source>
        <dbReference type="Proteomes" id="UP000198761"/>
    </source>
</evidence>
<protein>
    <submittedName>
        <fullName evidence="1">Uncharacterized protein</fullName>
    </submittedName>
</protein>
<dbReference type="OrthoDB" id="7775772at2"/>
<accession>A0A1H8FCF0</accession>